<feature type="transmembrane region" description="Helical" evidence="5">
    <location>
        <begin position="266"/>
        <end position="287"/>
    </location>
</feature>
<evidence type="ECO:0000256" key="2">
    <source>
        <dbReference type="ARBA" id="ARBA00022692"/>
    </source>
</evidence>
<feature type="transmembrane region" description="Helical" evidence="5">
    <location>
        <begin position="189"/>
        <end position="209"/>
    </location>
</feature>
<feature type="transmembrane region" description="Helical" evidence="5">
    <location>
        <begin position="139"/>
        <end position="158"/>
    </location>
</feature>
<dbReference type="Proteomes" id="UP000091979">
    <property type="component" value="Unassembled WGS sequence"/>
</dbReference>
<feature type="transmembrane region" description="Helical" evidence="5">
    <location>
        <begin position="230"/>
        <end position="254"/>
    </location>
</feature>
<dbReference type="InterPro" id="IPR052561">
    <property type="entry name" value="ComplexI_Subunit1"/>
</dbReference>
<dbReference type="OrthoDB" id="9778499at2"/>
<feature type="transmembrane region" description="Helical" evidence="5">
    <location>
        <begin position="77"/>
        <end position="96"/>
    </location>
</feature>
<dbReference type="PATRIC" id="fig|1560234.3.peg.2376"/>
<evidence type="ECO:0000256" key="3">
    <source>
        <dbReference type="ARBA" id="ARBA00022989"/>
    </source>
</evidence>
<dbReference type="RefSeq" id="WP_066858382.1">
    <property type="nucleotide sequence ID" value="NZ_JXMS01000035.1"/>
</dbReference>
<keyword evidence="7" id="KW-1185">Reference proteome</keyword>
<sequence>MLDMLSHSFHLLIFPGGLFALLLGLLLKGFDRKICARLQRRVGPPILQPFYDIIKLSQKETIIPDTANKAMFKFAPVFGFMGMMVAAMLIPVPGVWNGASGLGDMLMLLYLLPIPAIAFMLAGSASSSPYGAIGTSREMVLMFAYEIPLLVVLLTVALKAGGADGSEFSLAQVVAFQHENGSFGFNLSMLPAFIAFLCFIPGTMGVVPFDLPEAEPELLEGPLLEYSGPLLAMFNLMSALKLVVVMGLGVALFFPGTIPGGAVANLAWFIFKCFMLMLVSVTIVRTATGRLRTDQTFKFYLKYPSVLAYVSLGLTLLFK</sequence>
<keyword evidence="4 5" id="KW-0472">Membrane</keyword>
<comment type="subcellular location">
    <subcellularLocation>
        <location evidence="1">Membrane</location>
        <topology evidence="1">Multi-pass membrane protein</topology>
    </subcellularLocation>
</comment>
<feature type="transmembrane region" description="Helical" evidence="5">
    <location>
        <begin position="12"/>
        <end position="30"/>
    </location>
</feature>
<dbReference type="EMBL" id="JXMS01000035">
    <property type="protein sequence ID" value="OBQ45931.1"/>
    <property type="molecule type" value="Genomic_DNA"/>
</dbReference>
<accession>A0A1B7X990</accession>
<dbReference type="Pfam" id="PF00146">
    <property type="entry name" value="NADHdh"/>
    <property type="match status" value="1"/>
</dbReference>
<evidence type="ECO:0000256" key="1">
    <source>
        <dbReference type="ARBA" id="ARBA00004141"/>
    </source>
</evidence>
<evidence type="ECO:0000313" key="7">
    <source>
        <dbReference type="Proteomes" id="UP000091979"/>
    </source>
</evidence>
<evidence type="ECO:0000256" key="5">
    <source>
        <dbReference type="SAM" id="Phobius"/>
    </source>
</evidence>
<dbReference type="GO" id="GO:0005886">
    <property type="term" value="C:plasma membrane"/>
    <property type="evidence" value="ECO:0007669"/>
    <property type="project" value="TreeGrafter"/>
</dbReference>
<protein>
    <submittedName>
        <fullName evidence="6">Hydrogenase</fullName>
    </submittedName>
</protein>
<dbReference type="InterPro" id="IPR001694">
    <property type="entry name" value="NADH_UbQ_OxRdtase_su1/FPO"/>
</dbReference>
<dbReference type="PROSITE" id="PS00668">
    <property type="entry name" value="COMPLEX1_ND1_2"/>
    <property type="match status" value="1"/>
</dbReference>
<comment type="caution">
    <text evidence="6">The sequence shown here is derived from an EMBL/GenBank/DDBJ whole genome shotgun (WGS) entry which is preliminary data.</text>
</comment>
<name>A0A1B7X990_9BACT</name>
<reference evidence="6 7" key="1">
    <citation type="submission" date="2015-01" db="EMBL/GenBank/DDBJ databases">
        <title>Desulfovibrio sp. JC271 draft genome sequence.</title>
        <authorList>
            <person name="Shivani Y."/>
            <person name="Subhash Y."/>
            <person name="Sasikala C."/>
            <person name="Ramana C.V."/>
        </authorList>
    </citation>
    <scope>NUCLEOTIDE SEQUENCE [LARGE SCALE GENOMIC DNA]</scope>
    <source>
        <strain evidence="6 7">JC271</strain>
    </source>
</reference>
<proteinExistence type="predicted"/>
<keyword evidence="3 5" id="KW-1133">Transmembrane helix</keyword>
<dbReference type="InterPro" id="IPR018086">
    <property type="entry name" value="NADH_UbQ_OxRdtase_su1_CS"/>
</dbReference>
<feature type="transmembrane region" description="Helical" evidence="5">
    <location>
        <begin position="299"/>
        <end position="318"/>
    </location>
</feature>
<dbReference type="STRING" id="1560234.SP90_15425"/>
<dbReference type="PANTHER" id="PTHR43359:SF1">
    <property type="entry name" value="FORMATE HYDROGENLYASE SUBUNIT 4-RELATED"/>
    <property type="match status" value="1"/>
</dbReference>
<evidence type="ECO:0000256" key="4">
    <source>
        <dbReference type="ARBA" id="ARBA00023136"/>
    </source>
</evidence>
<evidence type="ECO:0000313" key="6">
    <source>
        <dbReference type="EMBL" id="OBQ45931.1"/>
    </source>
</evidence>
<feature type="transmembrane region" description="Helical" evidence="5">
    <location>
        <begin position="108"/>
        <end position="127"/>
    </location>
</feature>
<dbReference type="PANTHER" id="PTHR43359">
    <property type="entry name" value="FORMATE HYDROGENLYASE SUBUNIT 4"/>
    <property type="match status" value="1"/>
</dbReference>
<keyword evidence="2 5" id="KW-0812">Transmembrane</keyword>
<organism evidence="6 7">
    <name type="scientific">Halodesulfovibrio spirochaetisodalis</name>
    <dbReference type="NCBI Taxonomy" id="1560234"/>
    <lineage>
        <taxon>Bacteria</taxon>
        <taxon>Pseudomonadati</taxon>
        <taxon>Thermodesulfobacteriota</taxon>
        <taxon>Desulfovibrionia</taxon>
        <taxon>Desulfovibrionales</taxon>
        <taxon>Desulfovibrionaceae</taxon>
        <taxon>Halodesulfovibrio</taxon>
    </lineage>
</organism>
<gene>
    <name evidence="6" type="ORF">SP90_15425</name>
</gene>
<dbReference type="AlphaFoldDB" id="A0A1B7X990"/>